<feature type="transmembrane region" description="Helical" evidence="9">
    <location>
        <begin position="140"/>
        <end position="161"/>
    </location>
</feature>
<evidence type="ECO:0000256" key="9">
    <source>
        <dbReference type="SAM" id="Phobius"/>
    </source>
</evidence>
<feature type="transmembrane region" description="Helical" evidence="9">
    <location>
        <begin position="262"/>
        <end position="283"/>
    </location>
</feature>
<keyword evidence="13" id="KW-1185">Reference proteome</keyword>
<feature type="transmembrane region" description="Helical" evidence="9">
    <location>
        <begin position="303"/>
        <end position="320"/>
    </location>
</feature>
<dbReference type="AlphaFoldDB" id="A0A1B9G1F7"/>
<dbReference type="InterPro" id="IPR005828">
    <property type="entry name" value="MFS_sugar_transport-like"/>
</dbReference>
<evidence type="ECO:0000256" key="4">
    <source>
        <dbReference type="ARBA" id="ARBA00022692"/>
    </source>
</evidence>
<accession>A0A1B9G1F7</accession>
<feature type="transmembrane region" description="Helical" evidence="9">
    <location>
        <begin position="81"/>
        <end position="100"/>
    </location>
</feature>
<feature type="transmembrane region" description="Helical" evidence="9">
    <location>
        <begin position="7"/>
        <end position="34"/>
    </location>
</feature>
<dbReference type="PANTHER" id="PTHR48022">
    <property type="entry name" value="PLASTIDIC GLUCOSE TRANSPORTER 4"/>
    <property type="match status" value="1"/>
</dbReference>
<dbReference type="RefSeq" id="XP_019045916.1">
    <property type="nucleotide sequence ID" value="XM_019192919.1"/>
</dbReference>
<feature type="transmembrane region" description="Helical" evidence="9">
    <location>
        <begin position="360"/>
        <end position="379"/>
    </location>
</feature>
<dbReference type="KEGG" id="kbi:30210706"/>
<comment type="catalytic activity">
    <reaction evidence="7">
        <text>myo-inositol(out) + H(+)(out) = myo-inositol(in) + H(+)(in)</text>
        <dbReference type="Rhea" id="RHEA:60364"/>
        <dbReference type="ChEBI" id="CHEBI:15378"/>
        <dbReference type="ChEBI" id="CHEBI:17268"/>
    </reaction>
</comment>
<keyword evidence="5 9" id="KW-1133">Transmembrane helix</keyword>
<dbReference type="InterPro" id="IPR020846">
    <property type="entry name" value="MFS_dom"/>
</dbReference>
<proteinExistence type="inferred from homology"/>
<dbReference type="GO" id="GO:0005351">
    <property type="term" value="F:carbohydrate:proton symporter activity"/>
    <property type="evidence" value="ECO:0007669"/>
    <property type="project" value="TreeGrafter"/>
</dbReference>
<evidence type="ECO:0000256" key="3">
    <source>
        <dbReference type="ARBA" id="ARBA00022448"/>
    </source>
</evidence>
<feature type="transmembrane region" description="Helical" evidence="9">
    <location>
        <begin position="54"/>
        <end position="74"/>
    </location>
</feature>
<dbReference type="SUPFAM" id="SSF103473">
    <property type="entry name" value="MFS general substrate transporter"/>
    <property type="match status" value="1"/>
</dbReference>
<feature type="domain" description="Major facilitator superfamily (MFS) profile" evidence="10">
    <location>
        <begin position="12"/>
        <end position="451"/>
    </location>
</feature>
<feature type="transmembrane region" description="Helical" evidence="9">
    <location>
        <begin position="173"/>
        <end position="194"/>
    </location>
</feature>
<dbReference type="PRINTS" id="PR00171">
    <property type="entry name" value="SUGRTRNSPORT"/>
</dbReference>
<dbReference type="OrthoDB" id="4142200at2759"/>
<evidence type="ECO:0000313" key="11">
    <source>
        <dbReference type="EMBL" id="OCF24846.1"/>
    </source>
</evidence>
<feature type="transmembrane region" description="Helical" evidence="9">
    <location>
        <begin position="428"/>
        <end position="447"/>
    </location>
</feature>
<dbReference type="GeneID" id="30210706"/>
<dbReference type="EMBL" id="CP144545">
    <property type="protein sequence ID" value="WVW84402.1"/>
    <property type="molecule type" value="Genomic_DNA"/>
</dbReference>
<dbReference type="Proteomes" id="UP000092730">
    <property type="component" value="Chromosome 5"/>
</dbReference>
<dbReference type="PROSITE" id="PS00217">
    <property type="entry name" value="SUGAR_TRANSPORT_2"/>
    <property type="match status" value="1"/>
</dbReference>
<feature type="transmembrane region" description="Helical" evidence="9">
    <location>
        <begin position="400"/>
        <end position="422"/>
    </location>
</feature>
<dbReference type="NCBIfam" id="TIGR00879">
    <property type="entry name" value="SP"/>
    <property type="match status" value="1"/>
</dbReference>
<dbReference type="Gene3D" id="1.20.1250.20">
    <property type="entry name" value="MFS general substrate transporter like domains"/>
    <property type="match status" value="1"/>
</dbReference>
<dbReference type="InterPro" id="IPR036259">
    <property type="entry name" value="MFS_trans_sf"/>
</dbReference>
<reference evidence="12" key="2">
    <citation type="submission" date="2013-07" db="EMBL/GenBank/DDBJ databases">
        <authorList>
            <consortium name="The Broad Institute Genome Sequencing Platform"/>
            <person name="Cuomo C."/>
            <person name="Litvintseva A."/>
            <person name="Chen Y."/>
            <person name="Heitman J."/>
            <person name="Sun S."/>
            <person name="Springer D."/>
            <person name="Dromer F."/>
            <person name="Young S.K."/>
            <person name="Zeng Q."/>
            <person name="Gargeya S."/>
            <person name="Fitzgerald M."/>
            <person name="Abouelleil A."/>
            <person name="Alvarado L."/>
            <person name="Berlin A.M."/>
            <person name="Chapman S.B."/>
            <person name="Dewar J."/>
            <person name="Goldberg J."/>
            <person name="Griggs A."/>
            <person name="Gujja S."/>
            <person name="Hansen M."/>
            <person name="Howarth C."/>
            <person name="Imamovic A."/>
            <person name="Larimer J."/>
            <person name="McCowan C."/>
            <person name="Murphy C."/>
            <person name="Pearson M."/>
            <person name="Priest M."/>
            <person name="Roberts A."/>
            <person name="Saif S."/>
            <person name="Shea T."/>
            <person name="Sykes S."/>
            <person name="Wortman J."/>
            <person name="Nusbaum C."/>
            <person name="Birren B."/>
        </authorList>
    </citation>
    <scope>NUCLEOTIDE SEQUENCE</scope>
    <source>
        <strain evidence="12">CBS 10118</strain>
    </source>
</reference>
<evidence type="ECO:0000256" key="8">
    <source>
        <dbReference type="RuleBase" id="RU003346"/>
    </source>
</evidence>
<comment type="similarity">
    <text evidence="2 8">Belongs to the major facilitator superfamily. Sugar transporter (TC 2.A.1.1) family.</text>
</comment>
<reference evidence="11" key="3">
    <citation type="submission" date="2014-01" db="EMBL/GenBank/DDBJ databases">
        <title>Evolution of pathogenesis and genome organization in the Tremellales.</title>
        <authorList>
            <person name="Cuomo C."/>
            <person name="Litvintseva A."/>
            <person name="Heitman J."/>
            <person name="Chen Y."/>
            <person name="Sun S."/>
            <person name="Springer D."/>
            <person name="Dromer F."/>
            <person name="Young S."/>
            <person name="Zeng Q."/>
            <person name="Chapman S."/>
            <person name="Gujja S."/>
            <person name="Saif S."/>
            <person name="Birren B."/>
        </authorList>
    </citation>
    <scope>NUCLEOTIDE SEQUENCE</scope>
    <source>
        <strain evidence="11">CBS 10118</strain>
    </source>
</reference>
<evidence type="ECO:0000259" key="10">
    <source>
        <dbReference type="PROSITE" id="PS50850"/>
    </source>
</evidence>
<dbReference type="InterPro" id="IPR050360">
    <property type="entry name" value="MFS_Sugar_Transporters"/>
</dbReference>
<evidence type="ECO:0000256" key="1">
    <source>
        <dbReference type="ARBA" id="ARBA00004141"/>
    </source>
</evidence>
<keyword evidence="6 9" id="KW-0472">Membrane</keyword>
<keyword evidence="4 9" id="KW-0812">Transmembrane</keyword>
<gene>
    <name evidence="11" type="ORF">I302_06307</name>
    <name evidence="12" type="ORF">I302_106436</name>
</gene>
<dbReference type="FunFam" id="1.20.1250.20:FF:000090">
    <property type="entry name" value="MFS sugar transporter, putative"/>
    <property type="match status" value="1"/>
</dbReference>
<dbReference type="VEuPathDB" id="FungiDB:I302_06307"/>
<organism evidence="11">
    <name type="scientific">Kwoniella bestiolae CBS 10118</name>
    <dbReference type="NCBI Taxonomy" id="1296100"/>
    <lineage>
        <taxon>Eukaryota</taxon>
        <taxon>Fungi</taxon>
        <taxon>Dikarya</taxon>
        <taxon>Basidiomycota</taxon>
        <taxon>Agaricomycotina</taxon>
        <taxon>Tremellomycetes</taxon>
        <taxon>Tremellales</taxon>
        <taxon>Cryptococcaceae</taxon>
        <taxon>Kwoniella</taxon>
    </lineage>
</organism>
<reference evidence="12" key="4">
    <citation type="submission" date="2024-02" db="EMBL/GenBank/DDBJ databases">
        <title>Comparative genomics of Cryptococcus and Kwoniella reveals pathogenesis evolution and contrasting modes of karyotype evolution via chromosome fusion or intercentromeric recombination.</title>
        <authorList>
            <person name="Coelho M.A."/>
            <person name="David-Palma M."/>
            <person name="Shea T."/>
            <person name="Bowers K."/>
            <person name="McGinley-Smith S."/>
            <person name="Mohammad A.W."/>
            <person name="Gnirke A."/>
            <person name="Yurkov A.M."/>
            <person name="Nowrousian M."/>
            <person name="Sun S."/>
            <person name="Cuomo C.A."/>
            <person name="Heitman J."/>
        </authorList>
    </citation>
    <scope>NUCLEOTIDE SEQUENCE</scope>
    <source>
        <strain evidence="12">CBS 10118</strain>
    </source>
</reference>
<dbReference type="Pfam" id="PF00083">
    <property type="entry name" value="Sugar_tr"/>
    <property type="match status" value="1"/>
</dbReference>
<name>A0A1B9G1F7_9TREE</name>
<dbReference type="EMBL" id="KI894022">
    <property type="protein sequence ID" value="OCF24846.1"/>
    <property type="molecule type" value="Genomic_DNA"/>
</dbReference>
<protein>
    <recommendedName>
        <fullName evidence="10">Major facilitator superfamily (MFS) profile domain-containing protein</fullName>
    </recommendedName>
</protein>
<evidence type="ECO:0000256" key="7">
    <source>
        <dbReference type="ARBA" id="ARBA00049119"/>
    </source>
</evidence>
<dbReference type="InterPro" id="IPR005829">
    <property type="entry name" value="Sugar_transporter_CS"/>
</dbReference>
<feature type="transmembrane region" description="Helical" evidence="9">
    <location>
        <begin position="106"/>
        <end position="128"/>
    </location>
</feature>
<dbReference type="InterPro" id="IPR003663">
    <property type="entry name" value="Sugar/inositol_transpt"/>
</dbReference>
<evidence type="ECO:0000256" key="6">
    <source>
        <dbReference type="ARBA" id="ARBA00023136"/>
    </source>
</evidence>
<evidence type="ECO:0000256" key="5">
    <source>
        <dbReference type="ARBA" id="ARBA00022989"/>
    </source>
</evidence>
<evidence type="ECO:0000256" key="2">
    <source>
        <dbReference type="ARBA" id="ARBA00010992"/>
    </source>
</evidence>
<comment type="subcellular location">
    <subcellularLocation>
        <location evidence="1">Membrane</location>
        <topology evidence="1">Multi-pass membrane protein</topology>
    </subcellularLocation>
</comment>
<dbReference type="PANTHER" id="PTHR48022:SF37">
    <property type="entry name" value="MAJOR FACILITATOR SUPERFAMILY (MFS) PROFILE DOMAIN-CONTAINING PROTEIN-RELATED"/>
    <property type="match status" value="1"/>
</dbReference>
<dbReference type="GO" id="GO:0016020">
    <property type="term" value="C:membrane"/>
    <property type="evidence" value="ECO:0007669"/>
    <property type="project" value="UniProtKB-SubCell"/>
</dbReference>
<reference evidence="11" key="1">
    <citation type="submission" date="2013-07" db="EMBL/GenBank/DDBJ databases">
        <title>The Genome Sequence of Cryptococcus bestiolae CBS10118.</title>
        <authorList>
            <consortium name="The Broad Institute Genome Sequencing Platform"/>
            <person name="Cuomo C."/>
            <person name="Litvintseva A."/>
            <person name="Chen Y."/>
            <person name="Heitman J."/>
            <person name="Sun S."/>
            <person name="Springer D."/>
            <person name="Dromer F."/>
            <person name="Young S.K."/>
            <person name="Zeng Q."/>
            <person name="Gargeya S."/>
            <person name="Fitzgerald M."/>
            <person name="Abouelleil A."/>
            <person name="Alvarado L."/>
            <person name="Berlin A.M."/>
            <person name="Chapman S.B."/>
            <person name="Dewar J."/>
            <person name="Goldberg J."/>
            <person name="Griggs A."/>
            <person name="Gujja S."/>
            <person name="Hansen M."/>
            <person name="Howarth C."/>
            <person name="Imamovic A."/>
            <person name="Larimer J."/>
            <person name="McCowan C."/>
            <person name="Murphy C."/>
            <person name="Pearson M."/>
            <person name="Priest M."/>
            <person name="Roberts A."/>
            <person name="Saif S."/>
            <person name="Shea T."/>
            <person name="Sykes S."/>
            <person name="Wortman J."/>
            <person name="Nusbaum C."/>
            <person name="Birren B."/>
        </authorList>
    </citation>
    <scope>NUCLEOTIDE SEQUENCE [LARGE SCALE GENOMIC DNA]</scope>
    <source>
        <strain evidence="11">CBS 10118</strain>
    </source>
</reference>
<dbReference type="PROSITE" id="PS50850">
    <property type="entry name" value="MFS"/>
    <property type="match status" value="1"/>
</dbReference>
<sequence>MPISPKLYTFGCGCFAALGASIFGYDLAVISSVFTAPDFISLTDIASNPTYQGFIVSAMLLGAFVGSIPAGLIADIFSRRTSLTMAGVVFLLGGALQTGANGRGMMLAGRFFAGVAIGGLGTLVPLYQSEIAHPSQRGRIMATFQFFLGLGAFIATWIAYACAKYRYNTALQWRLPIGFQMLPAVPLVFLTFLLPESPRWLMLKHRDADAIRVLAKLHARGDESDSFVQAEYAEMKRQVEEEAAVDTTWKALYGSALNLRKVLLGIILQFSVQMTGVGVIQYYSVSIYTSVGYKGSQTLLIQAMNNLFGLCAEVACILFLDKTGRRGPLIWCNFVGGVCFAAATPLVRKFTLGTGTKGDGLAFLAVTFLYNIVFSYGIGPLSWVYPTEIMNTGIRAKGSAITAMASWIANFMMGEIAPTAFAQVSWRFYIVFCVCCFTNAITIYLLFPETKNRTLEEMDEYFRRGNWVVIRDKDMLHSAVDPETRLASDDNAPVTIPVADDEKHVSGVHHELA</sequence>
<feature type="transmembrane region" description="Helical" evidence="9">
    <location>
        <begin position="329"/>
        <end position="348"/>
    </location>
</feature>
<evidence type="ECO:0000313" key="12">
    <source>
        <dbReference type="EMBL" id="WVW84402.1"/>
    </source>
</evidence>
<keyword evidence="3 8" id="KW-0813">Transport</keyword>
<evidence type="ECO:0000313" key="13">
    <source>
        <dbReference type="Proteomes" id="UP000092730"/>
    </source>
</evidence>